<evidence type="ECO:0000313" key="3">
    <source>
        <dbReference type="Proteomes" id="UP001176940"/>
    </source>
</evidence>
<proteinExistence type="predicted"/>
<protein>
    <recommendedName>
        <fullName evidence="1">Reverse transcriptase zinc-binding domain-containing protein</fullName>
    </recommendedName>
</protein>
<organism evidence="2 3">
    <name type="scientific">Ranitomeya imitator</name>
    <name type="common">mimic poison frog</name>
    <dbReference type="NCBI Taxonomy" id="111125"/>
    <lineage>
        <taxon>Eukaryota</taxon>
        <taxon>Metazoa</taxon>
        <taxon>Chordata</taxon>
        <taxon>Craniata</taxon>
        <taxon>Vertebrata</taxon>
        <taxon>Euteleostomi</taxon>
        <taxon>Amphibia</taxon>
        <taxon>Batrachia</taxon>
        <taxon>Anura</taxon>
        <taxon>Neobatrachia</taxon>
        <taxon>Hyloidea</taxon>
        <taxon>Dendrobatidae</taxon>
        <taxon>Dendrobatinae</taxon>
        <taxon>Ranitomeya</taxon>
    </lineage>
</organism>
<reference evidence="2" key="1">
    <citation type="submission" date="2023-07" db="EMBL/GenBank/DDBJ databases">
        <authorList>
            <person name="Stuckert A."/>
        </authorList>
    </citation>
    <scope>NUCLEOTIDE SEQUENCE</scope>
</reference>
<name>A0ABN9KWP8_9NEOB</name>
<dbReference type="Proteomes" id="UP001176940">
    <property type="component" value="Unassembled WGS sequence"/>
</dbReference>
<comment type="caution">
    <text evidence="2">The sequence shown here is derived from an EMBL/GenBank/DDBJ whole genome shotgun (WGS) entry which is preliminary data.</text>
</comment>
<feature type="domain" description="Reverse transcriptase zinc-binding" evidence="1">
    <location>
        <begin position="157"/>
        <end position="226"/>
    </location>
</feature>
<gene>
    <name evidence="2" type="ORF">RIMI_LOCUS2347833</name>
</gene>
<dbReference type="InterPro" id="IPR026960">
    <property type="entry name" value="RVT-Znf"/>
</dbReference>
<evidence type="ECO:0000259" key="1">
    <source>
        <dbReference type="Pfam" id="PF13966"/>
    </source>
</evidence>
<dbReference type="EMBL" id="CAUEEQ010003261">
    <property type="protein sequence ID" value="CAJ0924763.1"/>
    <property type="molecule type" value="Genomic_DNA"/>
</dbReference>
<sequence>MLYLSLVFPPCELTTKRLQRTLFEFIWSSKFEKVKRQIMHKPHHLGGKDVPNIKLFLYSKFFSLCFKNLTAFSPWAHFLRYAARHIFRKRKWVSISQTGPVLLSPPKQYLILEKAIRTYDLETFDIDTLKNPRKLLQQIKSKETMTPISYYSYNRTASVWKLVNAPYLTNQHKDLSWMIVHECLPTRDFQYRRRLSNMQTCPRNQCNSDETTMHLIWNCDFAQQVWKECGELIKFCSGLTFLNHEIVLHAILPNLNKEKERVLLCTLSCIKSALWKTRNILLFKRDYIIVRDCIRLALSELYMYYLLDMKKLGKKRALSIWNFHLWKMLF</sequence>
<keyword evidence="3" id="KW-1185">Reference proteome</keyword>
<dbReference type="Pfam" id="PF13966">
    <property type="entry name" value="zf-RVT"/>
    <property type="match status" value="1"/>
</dbReference>
<evidence type="ECO:0000313" key="2">
    <source>
        <dbReference type="EMBL" id="CAJ0924763.1"/>
    </source>
</evidence>
<accession>A0ABN9KWP8</accession>